<evidence type="ECO:0000256" key="3">
    <source>
        <dbReference type="ARBA" id="ARBA00023163"/>
    </source>
</evidence>
<keyword evidence="3" id="KW-0804">Transcription</keyword>
<dbReference type="PANTHER" id="PTHR46796:SF6">
    <property type="entry name" value="ARAC SUBFAMILY"/>
    <property type="match status" value="1"/>
</dbReference>
<dbReference type="InterPro" id="IPR035418">
    <property type="entry name" value="AraC-bd_2"/>
</dbReference>
<protein>
    <submittedName>
        <fullName evidence="5">AraC family transcriptional regulator</fullName>
    </submittedName>
</protein>
<dbReference type="Pfam" id="PF14525">
    <property type="entry name" value="AraC_binding_2"/>
    <property type="match status" value="1"/>
</dbReference>
<dbReference type="Gene3D" id="1.10.10.60">
    <property type="entry name" value="Homeodomain-like"/>
    <property type="match status" value="1"/>
</dbReference>
<evidence type="ECO:0000256" key="2">
    <source>
        <dbReference type="ARBA" id="ARBA00023125"/>
    </source>
</evidence>
<dbReference type="SUPFAM" id="SSF46689">
    <property type="entry name" value="Homeodomain-like"/>
    <property type="match status" value="1"/>
</dbReference>
<dbReference type="InterPro" id="IPR020449">
    <property type="entry name" value="Tscrpt_reg_AraC-type_HTH"/>
</dbReference>
<dbReference type="InterPro" id="IPR050204">
    <property type="entry name" value="AraC_XylS_family_regulators"/>
</dbReference>
<dbReference type="Proteomes" id="UP000606172">
    <property type="component" value="Unassembled WGS sequence"/>
</dbReference>
<dbReference type="RefSeq" id="WP_204030577.1">
    <property type="nucleotide sequence ID" value="NZ_BOOW01000036.1"/>
</dbReference>
<reference evidence="5" key="1">
    <citation type="submission" date="2021-01" db="EMBL/GenBank/DDBJ databases">
        <title>Whole genome shotgun sequence of Sinosporangium siamense NBRC 109515.</title>
        <authorList>
            <person name="Komaki H."/>
            <person name="Tamura T."/>
        </authorList>
    </citation>
    <scope>NUCLEOTIDE SEQUENCE</scope>
    <source>
        <strain evidence="5">NBRC 109515</strain>
    </source>
</reference>
<keyword evidence="6" id="KW-1185">Reference proteome</keyword>
<evidence type="ECO:0000313" key="5">
    <source>
        <dbReference type="EMBL" id="GII95526.1"/>
    </source>
</evidence>
<dbReference type="PROSITE" id="PS01124">
    <property type="entry name" value="HTH_ARAC_FAMILY_2"/>
    <property type="match status" value="1"/>
</dbReference>
<dbReference type="InterPro" id="IPR009057">
    <property type="entry name" value="Homeodomain-like_sf"/>
</dbReference>
<proteinExistence type="predicted"/>
<dbReference type="AlphaFoldDB" id="A0A919RKI5"/>
<name>A0A919RKI5_9ACTN</name>
<accession>A0A919RKI5</accession>
<feature type="domain" description="HTH araC/xylS-type" evidence="4">
    <location>
        <begin position="214"/>
        <end position="315"/>
    </location>
</feature>
<evidence type="ECO:0000313" key="6">
    <source>
        <dbReference type="Proteomes" id="UP000606172"/>
    </source>
</evidence>
<evidence type="ECO:0000259" key="4">
    <source>
        <dbReference type="PROSITE" id="PS01124"/>
    </source>
</evidence>
<evidence type="ECO:0000256" key="1">
    <source>
        <dbReference type="ARBA" id="ARBA00023015"/>
    </source>
</evidence>
<dbReference type="Pfam" id="PF12833">
    <property type="entry name" value="HTH_18"/>
    <property type="match status" value="1"/>
</dbReference>
<dbReference type="InterPro" id="IPR018060">
    <property type="entry name" value="HTH_AraC"/>
</dbReference>
<organism evidence="5 6">
    <name type="scientific">Sinosporangium siamense</name>
    <dbReference type="NCBI Taxonomy" id="1367973"/>
    <lineage>
        <taxon>Bacteria</taxon>
        <taxon>Bacillati</taxon>
        <taxon>Actinomycetota</taxon>
        <taxon>Actinomycetes</taxon>
        <taxon>Streptosporangiales</taxon>
        <taxon>Streptosporangiaceae</taxon>
        <taxon>Sinosporangium</taxon>
    </lineage>
</organism>
<dbReference type="EMBL" id="BOOW01000036">
    <property type="protein sequence ID" value="GII95526.1"/>
    <property type="molecule type" value="Genomic_DNA"/>
</dbReference>
<comment type="caution">
    <text evidence="5">The sequence shown here is derived from an EMBL/GenBank/DDBJ whole genome shotgun (WGS) entry which is preliminary data.</text>
</comment>
<dbReference type="PRINTS" id="PR00032">
    <property type="entry name" value="HTHARAC"/>
</dbReference>
<keyword evidence="2" id="KW-0238">DNA-binding</keyword>
<keyword evidence="1" id="KW-0805">Transcription regulation</keyword>
<sequence length="329" mass="36570">MWSRGSTDEVEAGEREEWYRENLSRSLAPHEVTITDSKVFHVRFRGLSLGQIELSQQIEAGHRDRRTPQLIRQSDPEHYLLGLIKRGHIGFSRNRTDVRMETGDVVLWDTSHPYVAAPLDSEGTVVTVLSIPRAMFSLPANGLDAALGSRFTTRRGLGALYRQFLTALETNGAECSPEDLRSLEQTALSLASGLLAQQLNVGLPPETRQQVMLRRIDAFIDHHLADPQLSPRSIAARHNISLRGLYALFDGRDESVASSVRRRRLERCRTDLADPGLRGLPIHAIAARWGFASPSTFAHAFRQAFGTTPVAYRSSMRMSSGPIDQPPAG</sequence>
<gene>
    <name evidence="5" type="ORF">Ssi02_57570</name>
</gene>
<dbReference type="PANTHER" id="PTHR46796">
    <property type="entry name" value="HTH-TYPE TRANSCRIPTIONAL ACTIVATOR RHAS-RELATED"/>
    <property type="match status" value="1"/>
</dbReference>
<dbReference type="GO" id="GO:0043565">
    <property type="term" value="F:sequence-specific DNA binding"/>
    <property type="evidence" value="ECO:0007669"/>
    <property type="project" value="InterPro"/>
</dbReference>
<dbReference type="SMART" id="SM00342">
    <property type="entry name" value="HTH_ARAC"/>
    <property type="match status" value="1"/>
</dbReference>
<dbReference type="GO" id="GO:0003700">
    <property type="term" value="F:DNA-binding transcription factor activity"/>
    <property type="evidence" value="ECO:0007669"/>
    <property type="project" value="InterPro"/>
</dbReference>